<organism evidence="7 8">
    <name type="scientific">Rhizopus stolonifer</name>
    <name type="common">Rhizopus nigricans</name>
    <dbReference type="NCBI Taxonomy" id="4846"/>
    <lineage>
        <taxon>Eukaryota</taxon>
        <taxon>Fungi</taxon>
        <taxon>Fungi incertae sedis</taxon>
        <taxon>Mucoromycota</taxon>
        <taxon>Mucoromycotina</taxon>
        <taxon>Mucoromycetes</taxon>
        <taxon>Mucorales</taxon>
        <taxon>Mucorineae</taxon>
        <taxon>Rhizopodaceae</taxon>
        <taxon>Rhizopus</taxon>
    </lineage>
</organism>
<feature type="domain" description="Peptidase M12B propeptide" evidence="6">
    <location>
        <begin position="295"/>
        <end position="366"/>
    </location>
</feature>
<keyword evidence="4" id="KW-0378">Hydrolase</keyword>
<dbReference type="InterPro" id="IPR029058">
    <property type="entry name" value="AB_hydrolase_fold"/>
</dbReference>
<evidence type="ECO:0000256" key="4">
    <source>
        <dbReference type="ARBA" id="ARBA00022801"/>
    </source>
</evidence>
<reference evidence="7 8" key="1">
    <citation type="journal article" date="2018" name="G3 (Bethesda)">
        <title>Phylogenetic and Phylogenomic Definition of Rhizopus Species.</title>
        <authorList>
            <person name="Gryganskyi A.P."/>
            <person name="Golan J."/>
            <person name="Dolatabadi S."/>
            <person name="Mondo S."/>
            <person name="Robb S."/>
            <person name="Idnurm A."/>
            <person name="Muszewska A."/>
            <person name="Steczkiewicz K."/>
            <person name="Masonjones S."/>
            <person name="Liao H.L."/>
            <person name="Gajdeczka M.T."/>
            <person name="Anike F."/>
            <person name="Vuek A."/>
            <person name="Anishchenko I.M."/>
            <person name="Voigt K."/>
            <person name="de Hoog G.S."/>
            <person name="Smith M.E."/>
            <person name="Heitman J."/>
            <person name="Vilgalys R."/>
            <person name="Stajich J.E."/>
        </authorList>
    </citation>
    <scope>NUCLEOTIDE SEQUENCE [LARGE SCALE GENOMIC DNA]</scope>
    <source>
        <strain evidence="7 8">LSU 92-RS-03</strain>
    </source>
</reference>
<evidence type="ECO:0000256" key="2">
    <source>
        <dbReference type="ARBA" id="ARBA00008300"/>
    </source>
</evidence>
<evidence type="ECO:0000313" key="7">
    <source>
        <dbReference type="EMBL" id="RCH93054.1"/>
    </source>
</evidence>
<keyword evidence="5" id="KW-1015">Disulfide bond</keyword>
<gene>
    <name evidence="7" type="ORF">CU098_002200</name>
</gene>
<dbReference type="EMBL" id="PJQM01002749">
    <property type="protein sequence ID" value="RCH93054.1"/>
    <property type="molecule type" value="Genomic_DNA"/>
</dbReference>
<dbReference type="Gene3D" id="3.40.50.1820">
    <property type="entry name" value="alpha/beta hydrolase"/>
    <property type="match status" value="1"/>
</dbReference>
<dbReference type="Proteomes" id="UP000253551">
    <property type="component" value="Unassembled WGS sequence"/>
</dbReference>
<dbReference type="InterPro" id="IPR019363">
    <property type="entry name" value="LDAH"/>
</dbReference>
<evidence type="ECO:0000256" key="5">
    <source>
        <dbReference type="ARBA" id="ARBA00023157"/>
    </source>
</evidence>
<protein>
    <recommendedName>
        <fullName evidence="6">Peptidase M12B propeptide domain-containing protein</fullName>
    </recommendedName>
</protein>
<dbReference type="PANTHER" id="PTHR13390">
    <property type="entry name" value="LIPASE"/>
    <property type="match status" value="1"/>
</dbReference>
<feature type="non-terminal residue" evidence="7">
    <location>
        <position position="403"/>
    </location>
</feature>
<name>A0A367JSX4_RHIST</name>
<dbReference type="GO" id="GO:0005811">
    <property type="term" value="C:lipid droplet"/>
    <property type="evidence" value="ECO:0007669"/>
    <property type="project" value="UniProtKB-SubCell"/>
</dbReference>
<sequence length="403" mass="46062">MASFIKNSVMRTPLRAVWEVSGCQTETLLWPAKATKNKTILVFIPGNPGLVEYYTSFLERVHTSVASPSFEIIGVSHKGHSINYHEDNKDKGVYSLQDQIQHKVDCLDTLIKQNDPDTRFILMGHSIGSYISASVLKERPNHGISRIVALFPTLREIAITPNGVQINRLVNTIPSWVFGATGSVLSCLAPPFRQYLVKLFTGQSGEGLQVTAHQLLHSNVLKNVITMARFEMDTVKALDHDFYTEHLDKFIMYYSANDQWAPKDHYDYMLKHFPKGKYTILKLDIAARSTLFFKKRDISPNSHYQPNARSLQFDDSLRLSVDAYNKTMYLHLSPNYDLFHPQAVVHQEGKSVRINPSDYRVYRGYVVDPIYSDHYWISGFDDNNMEDQPGILGWARITVRNDI</sequence>
<evidence type="ECO:0000259" key="6">
    <source>
        <dbReference type="Pfam" id="PF01562"/>
    </source>
</evidence>
<evidence type="ECO:0000313" key="8">
    <source>
        <dbReference type="Proteomes" id="UP000253551"/>
    </source>
</evidence>
<dbReference type="SUPFAM" id="SSF53474">
    <property type="entry name" value="alpha/beta-Hydrolases"/>
    <property type="match status" value="1"/>
</dbReference>
<keyword evidence="8" id="KW-1185">Reference proteome</keyword>
<dbReference type="Pfam" id="PF10230">
    <property type="entry name" value="LIDHydrolase"/>
    <property type="match status" value="1"/>
</dbReference>
<comment type="similarity">
    <text evidence="2">Belongs to the AB hydrolase superfamily. LDAH family.</text>
</comment>
<comment type="caution">
    <text evidence="7">The sequence shown here is derived from an EMBL/GenBank/DDBJ whole genome shotgun (WGS) entry which is preliminary data.</text>
</comment>
<dbReference type="PANTHER" id="PTHR13390:SF0">
    <property type="entry name" value="LIPID DROPLET-ASSOCIATED HYDROLASE"/>
    <property type="match status" value="1"/>
</dbReference>
<dbReference type="GO" id="GO:0019915">
    <property type="term" value="P:lipid storage"/>
    <property type="evidence" value="ECO:0007669"/>
    <property type="project" value="InterPro"/>
</dbReference>
<keyword evidence="3" id="KW-0551">Lipid droplet</keyword>
<dbReference type="AlphaFoldDB" id="A0A367JSX4"/>
<evidence type="ECO:0000256" key="3">
    <source>
        <dbReference type="ARBA" id="ARBA00022677"/>
    </source>
</evidence>
<dbReference type="GO" id="GO:0016298">
    <property type="term" value="F:lipase activity"/>
    <property type="evidence" value="ECO:0007669"/>
    <property type="project" value="InterPro"/>
</dbReference>
<proteinExistence type="inferred from homology"/>
<comment type="subcellular location">
    <subcellularLocation>
        <location evidence="1">Lipid droplet</location>
    </subcellularLocation>
</comment>
<evidence type="ECO:0000256" key="1">
    <source>
        <dbReference type="ARBA" id="ARBA00004502"/>
    </source>
</evidence>
<dbReference type="OrthoDB" id="448051at2759"/>
<accession>A0A367JSX4</accession>
<dbReference type="Pfam" id="PF01562">
    <property type="entry name" value="Pep_M12B_propep"/>
    <property type="match status" value="1"/>
</dbReference>
<dbReference type="InterPro" id="IPR002870">
    <property type="entry name" value="Peptidase_M12B_N"/>
</dbReference>